<evidence type="ECO:0000313" key="2">
    <source>
        <dbReference type="Proteomes" id="UP000595814"/>
    </source>
</evidence>
<dbReference type="EMBL" id="CP066744">
    <property type="protein sequence ID" value="QQK07148.1"/>
    <property type="molecule type" value="Genomic_DNA"/>
</dbReference>
<dbReference type="Proteomes" id="UP000595814">
    <property type="component" value="Chromosome"/>
</dbReference>
<sequence>MRKFIFLSLLTTLSLVISLFESIIPLPIPFPGAKLGLSNIVILVTLICFGFKESLIVSILKSFLQVLVVGNLSSLPYSLIGTVFSAVTMAISYKYLSSKLSLIGVSELGAFAFNIGQILVASLVLNNFKIFTYLPFLTFIGIFTGYFVGLSSKFVSKKLLRVLNNNGKSKI</sequence>
<protein>
    <submittedName>
        <fullName evidence="1">Gx transporter family protein</fullName>
    </submittedName>
</protein>
<accession>A0AC61MVP7</accession>
<organism evidence="1 2">
    <name type="scientific">Miniphocaeibacter halophilus</name>
    <dbReference type="NCBI Taxonomy" id="2931922"/>
    <lineage>
        <taxon>Bacteria</taxon>
        <taxon>Bacillati</taxon>
        <taxon>Bacillota</taxon>
        <taxon>Tissierellia</taxon>
        <taxon>Tissierellales</taxon>
        <taxon>Peptoniphilaceae</taxon>
        <taxon>Miniphocaeibacter</taxon>
    </lineage>
</organism>
<keyword evidence="2" id="KW-1185">Reference proteome</keyword>
<name>A0AC61MVP7_9FIRM</name>
<proteinExistence type="predicted"/>
<evidence type="ECO:0000313" key="1">
    <source>
        <dbReference type="EMBL" id="QQK07148.1"/>
    </source>
</evidence>
<reference evidence="1 2" key="1">
    <citation type="journal article" date="2022" name="Int. J. Syst. Evol. Microbiol.">
        <title>Miniphocaeibacter halophilus sp. nov., an ammonium-tolerant acetate-producing bacterium isolated from a biogas system.</title>
        <authorList>
            <person name="Schnurer A."/>
            <person name="Singh A."/>
            <person name="Bi S."/>
            <person name="Qiao W."/>
            <person name="Westerholm M."/>
        </authorList>
    </citation>
    <scope>NUCLEOTIDE SEQUENCE [LARGE SCALE GENOMIC DNA]</scope>
    <source>
        <strain evidence="1 2">AMB_01</strain>
    </source>
</reference>
<gene>
    <name evidence="1" type="ORF">JFY71_07400</name>
</gene>